<dbReference type="Pfam" id="PF18759">
    <property type="entry name" value="Plavaka"/>
    <property type="match status" value="1"/>
</dbReference>
<evidence type="ECO:0000313" key="2">
    <source>
        <dbReference type="EMBL" id="KIO14875.1"/>
    </source>
</evidence>
<accession>A0A0C3PKV5</accession>
<dbReference type="InParanoid" id="A0A0C3PKV5"/>
<protein>
    <submittedName>
        <fullName evidence="2">Uncharacterized protein</fullName>
    </submittedName>
</protein>
<reference evidence="2 3" key="1">
    <citation type="submission" date="2014-04" db="EMBL/GenBank/DDBJ databases">
        <authorList>
            <consortium name="DOE Joint Genome Institute"/>
            <person name="Kuo A."/>
            <person name="Kohler A."/>
            <person name="Costa M.D."/>
            <person name="Nagy L.G."/>
            <person name="Floudas D."/>
            <person name="Copeland A."/>
            <person name="Barry K.W."/>
            <person name="Cichocki N."/>
            <person name="Veneault-Fourrey C."/>
            <person name="LaButti K."/>
            <person name="Lindquist E.A."/>
            <person name="Lipzen A."/>
            <person name="Lundell T."/>
            <person name="Morin E."/>
            <person name="Murat C."/>
            <person name="Sun H."/>
            <person name="Tunlid A."/>
            <person name="Henrissat B."/>
            <person name="Grigoriev I.V."/>
            <person name="Hibbett D.S."/>
            <person name="Martin F."/>
            <person name="Nordberg H.P."/>
            <person name="Cantor M.N."/>
            <person name="Hua S.X."/>
        </authorList>
    </citation>
    <scope>NUCLEOTIDE SEQUENCE [LARGE SCALE GENOMIC DNA]</scope>
    <source>
        <strain evidence="2 3">Marx 270</strain>
    </source>
</reference>
<feature type="region of interest" description="Disordered" evidence="1">
    <location>
        <begin position="775"/>
        <end position="794"/>
    </location>
</feature>
<dbReference type="STRING" id="870435.A0A0C3PKV5"/>
<dbReference type="EMBL" id="KN831944">
    <property type="protein sequence ID" value="KIO14875.1"/>
    <property type="molecule type" value="Genomic_DNA"/>
</dbReference>
<dbReference type="HOGENOM" id="CLU_009122_0_0_1"/>
<reference evidence="3" key="2">
    <citation type="submission" date="2015-01" db="EMBL/GenBank/DDBJ databases">
        <title>Evolutionary Origins and Diversification of the Mycorrhizal Mutualists.</title>
        <authorList>
            <consortium name="DOE Joint Genome Institute"/>
            <consortium name="Mycorrhizal Genomics Consortium"/>
            <person name="Kohler A."/>
            <person name="Kuo A."/>
            <person name="Nagy L.G."/>
            <person name="Floudas D."/>
            <person name="Copeland A."/>
            <person name="Barry K.W."/>
            <person name="Cichocki N."/>
            <person name="Veneault-Fourrey C."/>
            <person name="LaButti K."/>
            <person name="Lindquist E.A."/>
            <person name="Lipzen A."/>
            <person name="Lundell T."/>
            <person name="Morin E."/>
            <person name="Murat C."/>
            <person name="Riley R."/>
            <person name="Ohm R."/>
            <person name="Sun H."/>
            <person name="Tunlid A."/>
            <person name="Henrissat B."/>
            <person name="Grigoriev I.V."/>
            <person name="Hibbett D.S."/>
            <person name="Martin F."/>
        </authorList>
    </citation>
    <scope>NUCLEOTIDE SEQUENCE [LARGE SCALE GENOMIC DNA]</scope>
    <source>
        <strain evidence="3">Marx 270</strain>
    </source>
</reference>
<gene>
    <name evidence="2" type="ORF">M404DRAFT_17728</name>
</gene>
<evidence type="ECO:0000256" key="1">
    <source>
        <dbReference type="SAM" id="MobiDB-lite"/>
    </source>
</evidence>
<dbReference type="Proteomes" id="UP000054217">
    <property type="component" value="Unassembled WGS sequence"/>
</dbReference>
<feature type="region of interest" description="Disordered" evidence="1">
    <location>
        <begin position="852"/>
        <end position="879"/>
    </location>
</feature>
<keyword evidence="3" id="KW-1185">Reference proteome</keyword>
<sequence>MIIDSDVSITAHVMGCSVNSAAPDAANDHPPDFKTEFHPRSKCPTLFQFAEEFGQQNLECMPPDHEPWHPFASEGDYIFALITVEAGLSSNQVDSLLKLVHCISQGTTSVTLRNNAGLRTALDRAAAQLTPFSKFEITMPYKGNDVTFPVHIRPLWDWALDLLQNSSLAPHFIWDAQWLFKHDGERYERFYMEPWTGDHWWDIQSWLPSHVDNTVPFAFIIYTDKTRLSSHGTVKGYPVVVRCANLPVHVHNGEQYGGGCVVGWLPIVPELAKEEGKTGYTNFKHVIWHTAFFQLLEKVAELSKVGYLHECYDKVLHWLFPLVLILSANYEELCVMTLIRGTKSKCPCPFCLVPLEQLWDLKKTYEMHTTEQHKRVLALFEEKKTVGEKKLKSLGLRPVKNAFWSVEHSEPEQAASFEPLHSLHGGMGGKHIHGELRIVQCFYASLNILTLMMSRVGYQLLRMISSYLRLDTLIGLDVHTEKTLGMIEDELLIFRDELKLYRSFVCCLDDMDLKDNWNFPKAHLWKHVTCDIRSKGVVRNYSARPNEKMHGPLKDAYQDRSNGKDTAGQACIDAENECVNDATDDDEDHNTVLEGNAKLGAPQQTRSLSDVENTNQNDRAFDGFHRKLETFLNTCLPTYGFPLDKWIQLQGTHTIREYRYLKVQYASMVDWEVAVNYLRCNPSFHGRPRYNGTLIQLSETKTAFVRLIFMFTCKVAVFKDTFQFALVQPLTAGTGVRRLDQDLRLVRVKAVSRAASIFIPVRSIIQGALLYLDPSHHEEGSRRPPSAASSFKPPIPTCKGKEVLQARPLIRHPSVDTPKPRIGLEDLPIRPQLGQAAESTSPVNFTSYRNPEPLGSDIIKTQGPAEPVDPLPSNSSTDIYIPASADPMAEELTQQTAELSL</sequence>
<dbReference type="InterPro" id="IPR041078">
    <property type="entry name" value="Plavaka"/>
</dbReference>
<evidence type="ECO:0000313" key="3">
    <source>
        <dbReference type="Proteomes" id="UP000054217"/>
    </source>
</evidence>
<name>A0A0C3PKV5_PISTI</name>
<organism evidence="2 3">
    <name type="scientific">Pisolithus tinctorius Marx 270</name>
    <dbReference type="NCBI Taxonomy" id="870435"/>
    <lineage>
        <taxon>Eukaryota</taxon>
        <taxon>Fungi</taxon>
        <taxon>Dikarya</taxon>
        <taxon>Basidiomycota</taxon>
        <taxon>Agaricomycotina</taxon>
        <taxon>Agaricomycetes</taxon>
        <taxon>Agaricomycetidae</taxon>
        <taxon>Boletales</taxon>
        <taxon>Sclerodermatineae</taxon>
        <taxon>Pisolithaceae</taxon>
        <taxon>Pisolithus</taxon>
    </lineage>
</organism>
<proteinExistence type="predicted"/>
<dbReference type="OrthoDB" id="3239511at2759"/>
<dbReference type="AlphaFoldDB" id="A0A0C3PKV5"/>